<comment type="caution">
    <text evidence="1">The sequence shown here is derived from an EMBL/GenBank/DDBJ whole genome shotgun (WGS) entry which is preliminary data.</text>
</comment>
<accession>A0ABQ4INM8</accession>
<name>A0ABQ4INM8_9ACTN</name>
<dbReference type="Proteomes" id="UP000647860">
    <property type="component" value="Unassembled WGS sequence"/>
</dbReference>
<keyword evidence="2" id="KW-1185">Reference proteome</keyword>
<evidence type="ECO:0000313" key="2">
    <source>
        <dbReference type="Proteomes" id="UP000647860"/>
    </source>
</evidence>
<protein>
    <submittedName>
        <fullName evidence="1">Uncharacterized protein</fullName>
    </submittedName>
</protein>
<gene>
    <name evidence="1" type="ORF">Vgi01_59920</name>
</gene>
<proteinExistence type="predicted"/>
<dbReference type="EMBL" id="BOPA01000078">
    <property type="protein sequence ID" value="GIJ19308.1"/>
    <property type="molecule type" value="Genomic_DNA"/>
</dbReference>
<organism evidence="1 2">
    <name type="scientific">Micromonospora gifhornensis</name>
    <dbReference type="NCBI Taxonomy" id="84594"/>
    <lineage>
        <taxon>Bacteria</taxon>
        <taxon>Bacillati</taxon>
        <taxon>Actinomycetota</taxon>
        <taxon>Actinomycetes</taxon>
        <taxon>Micromonosporales</taxon>
        <taxon>Micromonosporaceae</taxon>
        <taxon>Micromonospora</taxon>
    </lineage>
</organism>
<sequence>MTATWAVGIMGGMTGFGYKTSWLAVRNRTPVEVADALGLYDRELLDWATGTGRAYQHGVYVAAPVPGWTLAHSRRHLPPGFDAAESSFPDWLTALSRQLGEVQFFANERVPDYHAWAWARDGELMRAYCFIGELGEVPLFVGAATADEIELGIGIRGLTPGCENWSDEEWTAWYDTTPCESDVLAIAGRWSIAPTAIDDATVTTPGIYGIPPSSSSVPQ</sequence>
<evidence type="ECO:0000313" key="1">
    <source>
        <dbReference type="EMBL" id="GIJ19308.1"/>
    </source>
</evidence>
<reference evidence="1 2" key="1">
    <citation type="submission" date="2021-01" db="EMBL/GenBank/DDBJ databases">
        <title>Whole genome shotgun sequence of Verrucosispora gifhornensis NBRC 16317.</title>
        <authorList>
            <person name="Komaki H."/>
            <person name="Tamura T."/>
        </authorList>
    </citation>
    <scope>NUCLEOTIDE SEQUENCE [LARGE SCALE GENOMIC DNA]</scope>
    <source>
        <strain evidence="1 2">NBRC 16317</strain>
    </source>
</reference>